<dbReference type="AlphaFoldDB" id="A0A1R4A446"/>
<accession>A0A1R4A446</accession>
<dbReference type="SUPFAM" id="SSF53927">
    <property type="entry name" value="Cytidine deaminase-like"/>
    <property type="match status" value="1"/>
</dbReference>
<sequence length="143" mass="15340">MESHEIYMRLALRESRKALPECLPNPPVGCVLARRGVVVSRGYTKAPGGYHAEADALAGYEGPSSDLTAYVTLEPCSFHGRTPSCADALIDQGVSLVVVALVDPDPRNDGRGLTKLRRAGVDVIEGVCAREVSEFLTAYLSDH</sequence>
<dbReference type="InterPro" id="IPR016193">
    <property type="entry name" value="Cytidine_deaminase-like"/>
</dbReference>
<dbReference type="Pfam" id="PF00383">
    <property type="entry name" value="dCMP_cyt_deam_1"/>
    <property type="match status" value="1"/>
</dbReference>
<dbReference type="PROSITE" id="PS00903">
    <property type="entry name" value="CYT_DCMP_DEAMINASES_1"/>
    <property type="match status" value="1"/>
</dbReference>
<dbReference type="PANTHER" id="PTHR11079">
    <property type="entry name" value="CYTOSINE DEAMINASE FAMILY MEMBER"/>
    <property type="match status" value="1"/>
</dbReference>
<dbReference type="KEGG" id="hel:HELO_1458A"/>
<evidence type="ECO:0000256" key="2">
    <source>
        <dbReference type="ARBA" id="ARBA00022833"/>
    </source>
</evidence>
<keyword evidence="2" id="KW-0862">Zinc</keyword>
<dbReference type="Gene3D" id="3.40.140.10">
    <property type="entry name" value="Cytidine Deaminase, domain 2"/>
    <property type="match status" value="1"/>
</dbReference>
<reference evidence="5" key="1">
    <citation type="journal article" date="2011" name="Environ. Microbiol.">
        <title>A blueprint of ectoine metabolism from the genome of the industrial producer Halomonas elongata DSM 2581(T).</title>
        <authorList>
            <person name="Schwibbert K."/>
            <person name="Marin-Sanguino A."/>
            <person name="Bagyan I."/>
            <person name="Heidrich G."/>
            <person name="Lentzen G."/>
            <person name="Seitz H."/>
            <person name="Rampp M."/>
            <person name="Schuster S.C."/>
            <person name="Klenk H.P."/>
            <person name="Pfeiffer F."/>
            <person name="Oesterhelt D."/>
            <person name="Kunte H.J."/>
        </authorList>
    </citation>
    <scope>NUCLEOTIDE SEQUENCE [LARGE SCALE GENOMIC DNA]</scope>
    <source>
        <strain evidence="5">ATCC 33173 / DSM 2581 / NBRC 15536 / NCIMB 2198 / 1H9</strain>
    </source>
</reference>
<dbReference type="GO" id="GO:0008835">
    <property type="term" value="F:diaminohydroxyphosphoribosylaminopyrimidine deaminase activity"/>
    <property type="evidence" value="ECO:0007669"/>
    <property type="project" value="TreeGrafter"/>
</dbReference>
<dbReference type="GeneID" id="96800692"/>
<protein>
    <submittedName>
        <fullName evidence="4">Probable deaminase (Homolog to ribD deaminase domain)</fullName>
    </submittedName>
</protein>
<organism evidence="4 5">
    <name type="scientific">Halomonas elongata (strain ATCC 33173 / DSM 2581 / NBRC 15536 / NCIMB 2198 / 1H9)</name>
    <dbReference type="NCBI Taxonomy" id="768066"/>
    <lineage>
        <taxon>Bacteria</taxon>
        <taxon>Pseudomonadati</taxon>
        <taxon>Pseudomonadota</taxon>
        <taxon>Gammaproteobacteria</taxon>
        <taxon>Oceanospirillales</taxon>
        <taxon>Halomonadaceae</taxon>
        <taxon>Halomonas</taxon>
    </lineage>
</organism>
<evidence type="ECO:0000313" key="5">
    <source>
        <dbReference type="Proteomes" id="UP000008707"/>
    </source>
</evidence>
<dbReference type="RefSeq" id="WP_405513894.1">
    <property type="nucleotide sequence ID" value="NC_014532.2"/>
</dbReference>
<dbReference type="EMBL" id="FN869568">
    <property type="protein sequence ID" value="SJK83736.1"/>
    <property type="molecule type" value="Genomic_DNA"/>
</dbReference>
<dbReference type="PROSITE" id="PS51747">
    <property type="entry name" value="CYT_DCMP_DEAMINASES_2"/>
    <property type="match status" value="1"/>
</dbReference>
<name>A0A1R4A446_HALED</name>
<dbReference type="CDD" id="cd01284">
    <property type="entry name" value="Riboflavin_deaminase-reductase"/>
    <property type="match status" value="1"/>
</dbReference>
<feature type="domain" description="CMP/dCMP-type deaminase" evidence="3">
    <location>
        <begin position="2"/>
        <end position="124"/>
    </location>
</feature>
<dbReference type="InterPro" id="IPR016192">
    <property type="entry name" value="APOBEC/CMP_deaminase_Zn-bd"/>
</dbReference>
<proteinExistence type="predicted"/>
<dbReference type="GO" id="GO:0008270">
    <property type="term" value="F:zinc ion binding"/>
    <property type="evidence" value="ECO:0007669"/>
    <property type="project" value="InterPro"/>
</dbReference>
<evidence type="ECO:0000259" key="3">
    <source>
        <dbReference type="PROSITE" id="PS51747"/>
    </source>
</evidence>
<evidence type="ECO:0000313" key="4">
    <source>
        <dbReference type="EMBL" id="SJK83736.1"/>
    </source>
</evidence>
<dbReference type="Proteomes" id="UP000008707">
    <property type="component" value="Chromosome"/>
</dbReference>
<evidence type="ECO:0000256" key="1">
    <source>
        <dbReference type="ARBA" id="ARBA00022723"/>
    </source>
</evidence>
<gene>
    <name evidence="4" type="ORF">HELO_1458A</name>
</gene>
<keyword evidence="1" id="KW-0479">Metal-binding</keyword>
<dbReference type="PANTHER" id="PTHR11079:SF162">
    <property type="entry name" value="RIBOFLAVIN BIOSYNTHESIS PROTEIN PYRD, CHLOROPLASTIC"/>
    <property type="match status" value="1"/>
</dbReference>
<dbReference type="InterPro" id="IPR002125">
    <property type="entry name" value="CMP_dCMP_dom"/>
</dbReference>